<keyword evidence="2 5" id="KW-0812">Transmembrane</keyword>
<feature type="transmembrane region" description="Helical" evidence="5">
    <location>
        <begin position="397"/>
        <end position="414"/>
    </location>
</feature>
<dbReference type="InterPro" id="IPR002645">
    <property type="entry name" value="STAS_dom"/>
</dbReference>
<keyword evidence="8" id="KW-1185">Reference proteome</keyword>
<comment type="subcellular location">
    <subcellularLocation>
        <location evidence="1">Membrane</location>
        <topology evidence="1">Multi-pass membrane protein</topology>
    </subcellularLocation>
</comment>
<feature type="transmembrane region" description="Helical" evidence="5">
    <location>
        <begin position="125"/>
        <end position="145"/>
    </location>
</feature>
<evidence type="ECO:0000313" key="8">
    <source>
        <dbReference type="Proteomes" id="UP000317650"/>
    </source>
</evidence>
<dbReference type="Pfam" id="PF00916">
    <property type="entry name" value="Sulfate_transp"/>
    <property type="match status" value="1"/>
</dbReference>
<dbReference type="AlphaFoldDB" id="A0A4S8IMD6"/>
<feature type="transmembrane region" description="Helical" evidence="5">
    <location>
        <begin position="322"/>
        <end position="345"/>
    </location>
</feature>
<protein>
    <recommendedName>
        <fullName evidence="6">STAS domain-containing protein</fullName>
    </recommendedName>
</protein>
<sequence length="669" mass="73609">MANQSDSSCVHKVGFPPRRSLATDFTRGLKETFFADDPLRPYKDQPRSKQLALGLRFLFPALEWGRDYNLSKLKGDIIAGFTIASLCIPQDIGYAKLANMDPQYGLYSSFVPPLVYAAMGSSRDIAIGPVAVVSLLLGALLQNEFDPVTQKEEYRRLAFTATFFAGVTQAALGFLRLGFLIDFLSHAAIVGFMGGAAITIALQQLKGFLGIKKFTKNTDIVSVMRSVWRSVEHGWNWQTMLIGSAFLAFLLAAKYIGKKKKQQLFWVPAIAPLISVILATLLVYITRADKHGVQIVKKIEKGINPSSVDQIRFAGSFAAKGFRIGVVAGMVALTEAVAIGRTFAAMKDYQLDGNKEMVALGTMNMLGSMTSCYVTTGSFSRSAVNYMAGCQTTVSNVVMSLVVMLTLLVLTPLFEYTPNAILSSIIISAVLGLIDYEAAYLIWKVDRFDFMACMGAFFGVVFTSVEIGLLVSISLAKILLQVTRPRTALLGNLPGTMIYRNVEQYPEAIRVPGVLIVRVDSAIYFSNSNYVKERILRWLRDEEEQQNANDLPRVDFLIIDMSRNESHADLSVRHQCLIFPLLERLITHGSLLLLAAVTDVDTSGIHALKELHRSLQKREVQVLGIANPGAVVVEKLRLAEFIELIGQEKLFLTVGEAVIGCAPKVSEDV</sequence>
<dbReference type="Proteomes" id="UP000317650">
    <property type="component" value="Chromosome 6"/>
</dbReference>
<feature type="transmembrane region" description="Helical" evidence="5">
    <location>
        <begin position="265"/>
        <end position="285"/>
    </location>
</feature>
<evidence type="ECO:0000256" key="5">
    <source>
        <dbReference type="SAM" id="Phobius"/>
    </source>
</evidence>
<feature type="transmembrane region" description="Helical" evidence="5">
    <location>
        <begin position="455"/>
        <end position="480"/>
    </location>
</feature>
<dbReference type="PANTHER" id="PTHR11814">
    <property type="entry name" value="SULFATE TRANSPORTER"/>
    <property type="match status" value="1"/>
</dbReference>
<dbReference type="SUPFAM" id="SSF52091">
    <property type="entry name" value="SpoIIaa-like"/>
    <property type="match status" value="1"/>
</dbReference>
<accession>A0A4S8IMD6</accession>
<evidence type="ECO:0000256" key="4">
    <source>
        <dbReference type="ARBA" id="ARBA00023136"/>
    </source>
</evidence>
<evidence type="ECO:0000256" key="3">
    <source>
        <dbReference type="ARBA" id="ARBA00022989"/>
    </source>
</evidence>
<dbReference type="GO" id="GO:0016020">
    <property type="term" value="C:membrane"/>
    <property type="evidence" value="ECO:0007669"/>
    <property type="project" value="UniProtKB-SubCell"/>
</dbReference>
<dbReference type="InterPro" id="IPR001902">
    <property type="entry name" value="SLC26A/SulP_fam"/>
</dbReference>
<gene>
    <name evidence="7" type="ORF">C4D60_Mb06t11150</name>
</gene>
<dbReference type="NCBIfam" id="TIGR00815">
    <property type="entry name" value="sulP"/>
    <property type="match status" value="1"/>
</dbReference>
<keyword evidence="4 5" id="KW-0472">Membrane</keyword>
<evidence type="ECO:0000259" key="6">
    <source>
        <dbReference type="PROSITE" id="PS50801"/>
    </source>
</evidence>
<dbReference type="InterPro" id="IPR036513">
    <property type="entry name" value="STAS_dom_sf"/>
</dbReference>
<dbReference type="InterPro" id="IPR018045">
    <property type="entry name" value="S04_transporter_CS"/>
</dbReference>
<feature type="transmembrane region" description="Helical" evidence="5">
    <location>
        <begin position="157"/>
        <end position="177"/>
    </location>
</feature>
<evidence type="ECO:0000256" key="2">
    <source>
        <dbReference type="ARBA" id="ARBA00022692"/>
    </source>
</evidence>
<proteinExistence type="predicted"/>
<dbReference type="InterPro" id="IPR011547">
    <property type="entry name" value="SLC26A/SulP_dom"/>
</dbReference>
<dbReference type="CDD" id="cd07042">
    <property type="entry name" value="STAS_SulP_like_sulfate_transporter"/>
    <property type="match status" value="1"/>
</dbReference>
<dbReference type="STRING" id="52838.A0A4S8IMD6"/>
<comment type="caution">
    <text evidence="7">The sequence shown here is derived from an EMBL/GenBank/DDBJ whole genome shotgun (WGS) entry which is preliminary data.</text>
</comment>
<reference evidence="7 8" key="1">
    <citation type="journal article" date="2019" name="Nat. Plants">
        <title>Genome sequencing of Musa balbisiana reveals subgenome evolution and function divergence in polyploid bananas.</title>
        <authorList>
            <person name="Yao X."/>
        </authorList>
    </citation>
    <scope>NUCLEOTIDE SEQUENCE [LARGE SCALE GENOMIC DNA]</scope>
    <source>
        <strain evidence="8">cv. DH-PKW</strain>
        <tissue evidence="7">Leaves</tissue>
    </source>
</reference>
<evidence type="ECO:0000313" key="7">
    <source>
        <dbReference type="EMBL" id="THU49591.1"/>
    </source>
</evidence>
<organism evidence="7 8">
    <name type="scientific">Musa balbisiana</name>
    <name type="common">Banana</name>
    <dbReference type="NCBI Taxonomy" id="52838"/>
    <lineage>
        <taxon>Eukaryota</taxon>
        <taxon>Viridiplantae</taxon>
        <taxon>Streptophyta</taxon>
        <taxon>Embryophyta</taxon>
        <taxon>Tracheophyta</taxon>
        <taxon>Spermatophyta</taxon>
        <taxon>Magnoliopsida</taxon>
        <taxon>Liliopsida</taxon>
        <taxon>Zingiberales</taxon>
        <taxon>Musaceae</taxon>
        <taxon>Musa</taxon>
    </lineage>
</organism>
<dbReference type="EMBL" id="PYDT01000009">
    <property type="protein sequence ID" value="THU49591.1"/>
    <property type="molecule type" value="Genomic_DNA"/>
</dbReference>
<feature type="domain" description="STAS" evidence="6">
    <location>
        <begin position="504"/>
        <end position="661"/>
    </location>
</feature>
<evidence type="ECO:0000256" key="1">
    <source>
        <dbReference type="ARBA" id="ARBA00004141"/>
    </source>
</evidence>
<dbReference type="PROSITE" id="PS01130">
    <property type="entry name" value="SLC26A"/>
    <property type="match status" value="1"/>
</dbReference>
<feature type="transmembrane region" description="Helical" evidence="5">
    <location>
        <begin position="420"/>
        <end position="443"/>
    </location>
</feature>
<keyword evidence="3 5" id="KW-1133">Transmembrane helix</keyword>
<dbReference type="Gene3D" id="3.30.750.24">
    <property type="entry name" value="STAS domain"/>
    <property type="match status" value="1"/>
</dbReference>
<feature type="transmembrane region" description="Helical" evidence="5">
    <location>
        <begin position="357"/>
        <end position="376"/>
    </location>
</feature>
<feature type="transmembrane region" description="Helical" evidence="5">
    <location>
        <begin position="234"/>
        <end position="253"/>
    </location>
</feature>
<name>A0A4S8IMD6_MUSBA</name>
<dbReference type="GO" id="GO:0008271">
    <property type="term" value="F:secondary active sulfate transmembrane transporter activity"/>
    <property type="evidence" value="ECO:0007669"/>
    <property type="project" value="InterPro"/>
</dbReference>
<dbReference type="Pfam" id="PF01740">
    <property type="entry name" value="STAS"/>
    <property type="match status" value="1"/>
</dbReference>
<feature type="transmembrane region" description="Helical" evidence="5">
    <location>
        <begin position="183"/>
        <end position="202"/>
    </location>
</feature>
<dbReference type="PROSITE" id="PS50801">
    <property type="entry name" value="STAS"/>
    <property type="match status" value="1"/>
</dbReference>